<sequence length="96" mass="10137">MSTEGAEPGPGSEPGPGPEPGPLCPEHGQALSWFCGSERRPVCAACTGLGGRCRGHRIRRAEERAEELRGSGGTRRAWQDRAGTGEPGAGRTRQRD</sequence>
<feature type="compositionally biased region" description="Low complexity" evidence="5">
    <location>
        <begin position="1"/>
        <end position="10"/>
    </location>
</feature>
<protein>
    <recommendedName>
        <fullName evidence="6">B box-type domain-containing protein</fullName>
    </recommendedName>
</protein>
<dbReference type="SUPFAM" id="SSF57845">
    <property type="entry name" value="B-box zinc-binding domain"/>
    <property type="match status" value="1"/>
</dbReference>
<dbReference type="InterPro" id="IPR000315">
    <property type="entry name" value="Znf_B-box"/>
</dbReference>
<keyword evidence="2" id="KW-0808">Transferase</keyword>
<feature type="compositionally biased region" description="Pro residues" evidence="5">
    <location>
        <begin position="11"/>
        <end position="23"/>
    </location>
</feature>
<evidence type="ECO:0000256" key="1">
    <source>
        <dbReference type="ARBA" id="ARBA00004906"/>
    </source>
</evidence>
<dbReference type="Gene3D" id="3.30.160.60">
    <property type="entry name" value="Classic Zinc Finger"/>
    <property type="match status" value="1"/>
</dbReference>
<feature type="region of interest" description="Disordered" evidence="5">
    <location>
        <begin position="63"/>
        <end position="96"/>
    </location>
</feature>
<comment type="pathway">
    <text evidence="1">Protein modification; protein ubiquitination.</text>
</comment>
<keyword evidence="8" id="KW-1185">Reference proteome</keyword>
<keyword evidence="3" id="KW-0863">Zinc-finger</keyword>
<gene>
    <name evidence="7" type="ORF">P7K49_001563</name>
</gene>
<organism evidence="7 8">
    <name type="scientific">Saguinus oedipus</name>
    <name type="common">Cotton-top tamarin</name>
    <name type="synonym">Oedipomidas oedipus</name>
    <dbReference type="NCBI Taxonomy" id="9490"/>
    <lineage>
        <taxon>Eukaryota</taxon>
        <taxon>Metazoa</taxon>
        <taxon>Chordata</taxon>
        <taxon>Craniata</taxon>
        <taxon>Vertebrata</taxon>
        <taxon>Euteleostomi</taxon>
        <taxon>Mammalia</taxon>
        <taxon>Eutheria</taxon>
        <taxon>Euarchontoglires</taxon>
        <taxon>Primates</taxon>
        <taxon>Haplorrhini</taxon>
        <taxon>Platyrrhini</taxon>
        <taxon>Cebidae</taxon>
        <taxon>Callitrichinae</taxon>
        <taxon>Saguinus</taxon>
    </lineage>
</organism>
<evidence type="ECO:0000256" key="2">
    <source>
        <dbReference type="ARBA" id="ARBA00022679"/>
    </source>
</evidence>
<evidence type="ECO:0000256" key="5">
    <source>
        <dbReference type="SAM" id="MobiDB-lite"/>
    </source>
</evidence>
<proteinExistence type="predicted"/>
<dbReference type="Proteomes" id="UP001266305">
    <property type="component" value="Unassembled WGS sequence"/>
</dbReference>
<comment type="caution">
    <text evidence="7">The sequence shown here is derived from an EMBL/GenBank/DDBJ whole genome shotgun (WGS) entry which is preliminary data.</text>
</comment>
<reference evidence="7 8" key="1">
    <citation type="submission" date="2023-05" db="EMBL/GenBank/DDBJ databases">
        <title>B98-5 Cell Line De Novo Hybrid Assembly: An Optical Mapping Approach.</title>
        <authorList>
            <person name="Kananen K."/>
            <person name="Auerbach J.A."/>
            <person name="Kautto E."/>
            <person name="Blachly J.S."/>
        </authorList>
    </citation>
    <scope>NUCLEOTIDE SEQUENCE [LARGE SCALE GENOMIC DNA]</scope>
    <source>
        <strain evidence="7">B95-8</strain>
        <tissue evidence="7">Cell line</tissue>
    </source>
</reference>
<evidence type="ECO:0000256" key="4">
    <source>
        <dbReference type="ARBA" id="ARBA00022833"/>
    </source>
</evidence>
<feature type="domain" description="B box-type" evidence="6">
    <location>
        <begin position="22"/>
        <end position="57"/>
    </location>
</feature>
<evidence type="ECO:0000256" key="3">
    <source>
        <dbReference type="ARBA" id="ARBA00022771"/>
    </source>
</evidence>
<evidence type="ECO:0000313" key="7">
    <source>
        <dbReference type="EMBL" id="KAK2120177.1"/>
    </source>
</evidence>
<feature type="region of interest" description="Disordered" evidence="5">
    <location>
        <begin position="1"/>
        <end position="28"/>
    </location>
</feature>
<evidence type="ECO:0000313" key="8">
    <source>
        <dbReference type="Proteomes" id="UP001266305"/>
    </source>
</evidence>
<name>A0ABQ9WEU0_SAGOE</name>
<accession>A0ABQ9WEU0</accession>
<dbReference type="Pfam" id="PF00643">
    <property type="entry name" value="zf-B_box"/>
    <property type="match status" value="1"/>
</dbReference>
<keyword evidence="3" id="KW-0479">Metal-binding</keyword>
<dbReference type="EMBL" id="JASSZA010000001">
    <property type="protein sequence ID" value="KAK2120177.1"/>
    <property type="molecule type" value="Genomic_DNA"/>
</dbReference>
<evidence type="ECO:0000259" key="6">
    <source>
        <dbReference type="Pfam" id="PF00643"/>
    </source>
</evidence>
<keyword evidence="4" id="KW-0862">Zinc</keyword>